<gene>
    <name evidence="2" type="ORF">PPACK8108_LOCUS2028</name>
</gene>
<sequence>MLRWGSEKKEKKLVQKDKEDGVIQQDKGEAHKLTQSPKPSLQSVQTIEKEEQTRRVQGLNP</sequence>
<evidence type="ECO:0000313" key="2">
    <source>
        <dbReference type="EMBL" id="CAH7667615.1"/>
    </source>
</evidence>
<dbReference type="Proteomes" id="UP001153365">
    <property type="component" value="Unassembled WGS sequence"/>
</dbReference>
<feature type="compositionally biased region" description="Basic and acidic residues" evidence="1">
    <location>
        <begin position="1"/>
        <end position="32"/>
    </location>
</feature>
<feature type="region of interest" description="Disordered" evidence="1">
    <location>
        <begin position="1"/>
        <end position="61"/>
    </location>
</feature>
<protein>
    <submittedName>
        <fullName evidence="2">Uncharacterized protein</fullName>
    </submittedName>
</protein>
<feature type="compositionally biased region" description="Polar residues" evidence="1">
    <location>
        <begin position="33"/>
        <end position="46"/>
    </location>
</feature>
<proteinExistence type="predicted"/>
<dbReference type="AlphaFoldDB" id="A0AAV0AGY0"/>
<reference evidence="2" key="1">
    <citation type="submission" date="2022-06" db="EMBL/GenBank/DDBJ databases">
        <authorList>
            <consortium name="SYNGENTA / RWTH Aachen University"/>
        </authorList>
    </citation>
    <scope>NUCLEOTIDE SEQUENCE</scope>
</reference>
<dbReference type="EMBL" id="CALTRL010000359">
    <property type="protein sequence ID" value="CAH7667615.1"/>
    <property type="molecule type" value="Genomic_DNA"/>
</dbReference>
<name>A0AAV0AGY0_PHAPC</name>
<organism evidence="2 3">
    <name type="scientific">Phakopsora pachyrhizi</name>
    <name type="common">Asian soybean rust disease fungus</name>
    <dbReference type="NCBI Taxonomy" id="170000"/>
    <lineage>
        <taxon>Eukaryota</taxon>
        <taxon>Fungi</taxon>
        <taxon>Dikarya</taxon>
        <taxon>Basidiomycota</taxon>
        <taxon>Pucciniomycotina</taxon>
        <taxon>Pucciniomycetes</taxon>
        <taxon>Pucciniales</taxon>
        <taxon>Phakopsoraceae</taxon>
        <taxon>Phakopsora</taxon>
    </lineage>
</organism>
<evidence type="ECO:0000256" key="1">
    <source>
        <dbReference type="SAM" id="MobiDB-lite"/>
    </source>
</evidence>
<accession>A0AAV0AGY0</accession>
<comment type="caution">
    <text evidence="2">The sequence shown here is derived from an EMBL/GenBank/DDBJ whole genome shotgun (WGS) entry which is preliminary data.</text>
</comment>
<evidence type="ECO:0000313" key="3">
    <source>
        <dbReference type="Proteomes" id="UP001153365"/>
    </source>
</evidence>
<keyword evidence="3" id="KW-1185">Reference proteome</keyword>